<evidence type="ECO:0000256" key="1">
    <source>
        <dbReference type="SAM" id="MobiDB-lite"/>
    </source>
</evidence>
<keyword evidence="2" id="KW-0472">Membrane</keyword>
<gene>
    <name evidence="3" type="ORF">CYMTET_51872</name>
</gene>
<feature type="transmembrane region" description="Helical" evidence="2">
    <location>
        <begin position="335"/>
        <end position="359"/>
    </location>
</feature>
<feature type="region of interest" description="Disordered" evidence="1">
    <location>
        <begin position="665"/>
        <end position="718"/>
    </location>
</feature>
<accession>A0AAE0ET92</accession>
<evidence type="ECO:0000313" key="4">
    <source>
        <dbReference type="Proteomes" id="UP001190700"/>
    </source>
</evidence>
<evidence type="ECO:0000256" key="2">
    <source>
        <dbReference type="SAM" id="Phobius"/>
    </source>
</evidence>
<evidence type="ECO:0000313" key="3">
    <source>
        <dbReference type="EMBL" id="KAK3238090.1"/>
    </source>
</evidence>
<dbReference type="Proteomes" id="UP001190700">
    <property type="component" value="Unassembled WGS sequence"/>
</dbReference>
<dbReference type="EMBL" id="LGRX02034333">
    <property type="protein sequence ID" value="KAK3238090.1"/>
    <property type="molecule type" value="Genomic_DNA"/>
</dbReference>
<keyword evidence="2" id="KW-1133">Transmembrane helix</keyword>
<feature type="compositionally biased region" description="Polar residues" evidence="1">
    <location>
        <begin position="703"/>
        <end position="718"/>
    </location>
</feature>
<reference evidence="3 4" key="1">
    <citation type="journal article" date="2015" name="Genome Biol. Evol.">
        <title>Comparative Genomics of a Bacterivorous Green Alga Reveals Evolutionary Causalities and Consequences of Phago-Mixotrophic Mode of Nutrition.</title>
        <authorList>
            <person name="Burns J.A."/>
            <person name="Paasch A."/>
            <person name="Narechania A."/>
            <person name="Kim E."/>
        </authorList>
    </citation>
    <scope>NUCLEOTIDE SEQUENCE [LARGE SCALE GENOMIC DNA]</scope>
    <source>
        <strain evidence="3 4">PLY_AMNH</strain>
    </source>
</reference>
<feature type="transmembrane region" description="Helical" evidence="2">
    <location>
        <begin position="114"/>
        <end position="134"/>
    </location>
</feature>
<comment type="caution">
    <text evidence="3">The sequence shown here is derived from an EMBL/GenBank/DDBJ whole genome shotgun (WGS) entry which is preliminary data.</text>
</comment>
<feature type="transmembrane region" description="Helical" evidence="2">
    <location>
        <begin position="412"/>
        <end position="432"/>
    </location>
</feature>
<protein>
    <submittedName>
        <fullName evidence="3">Uncharacterized protein</fullName>
    </submittedName>
</protein>
<proteinExistence type="predicted"/>
<dbReference type="AlphaFoldDB" id="A0AAE0ET92"/>
<feature type="region of interest" description="Disordered" evidence="1">
    <location>
        <begin position="541"/>
        <end position="567"/>
    </location>
</feature>
<name>A0AAE0ET92_9CHLO</name>
<feature type="compositionally biased region" description="Low complexity" evidence="1">
    <location>
        <begin position="615"/>
        <end position="652"/>
    </location>
</feature>
<keyword evidence="2" id="KW-0812">Transmembrane</keyword>
<keyword evidence="4" id="KW-1185">Reference proteome</keyword>
<feature type="transmembrane region" description="Helical" evidence="2">
    <location>
        <begin position="210"/>
        <end position="228"/>
    </location>
</feature>
<organism evidence="3 4">
    <name type="scientific">Cymbomonas tetramitiformis</name>
    <dbReference type="NCBI Taxonomy" id="36881"/>
    <lineage>
        <taxon>Eukaryota</taxon>
        <taxon>Viridiplantae</taxon>
        <taxon>Chlorophyta</taxon>
        <taxon>Pyramimonadophyceae</taxon>
        <taxon>Pyramimonadales</taxon>
        <taxon>Pyramimonadaceae</taxon>
        <taxon>Cymbomonas</taxon>
    </lineage>
</organism>
<feature type="region of interest" description="Disordered" evidence="1">
    <location>
        <begin position="602"/>
        <end position="653"/>
    </location>
</feature>
<sequence length="718" mass="78350">MSTNRTSNDNETLVDTYISNSTIISSQNQSNSSSTESTEVYGYASSVNDTLASCAAFAADVESHRDYVGPVYELDKVNTHLHELTRDPSTDFDSLAQEATDDDYWMGVVSTSPVALLILANCIVVGVMVLVLLYRNVSIIHRLLNPVLQFFFVTIPSKIARSCCAPSKQASKPVAMRPSSKLSTLFTASFNAEAFMDRISGNPSIFVRRLLLWVLLLVILAIGLLGWVTTSIGTDNLFNGIEDTQDASDALVTYLDEANALLTTLGDDLLNADATIKSLDENCYFLFENDLDTETFSSMVTETVDLLDYVVETLDLIIEYADDGSDAMEGVKTHAGFTVLCLLVFPAALGLMMLPTLLIMTGLFNVLVKVWELAMGCCYYLPCVKETETVTASAAEGVDRATGIIKPLIKGLTLNLVWIVATLCLVLGIFGADYCDQANYNTWTFATQYVSDTTDDVFTTELVELLSRYFVTCPSQSSFQEEAGVTSFDDLMNTNSSTSNMTLDEQLQAAAAYCTAQNYEYDFKKRRLLEDSSFLSESLFDTSSTQSSSAGPRRGESSAVQGGKRGETARLQQERLAKRLDQVQALQEKLKQRFGGNRMLAQTATDSPSQPPAQSPNQTETPTQTPTQTPNETSHPTSTDPITDPITDPYTIGVTHPRTICATHRISNGIPNGDANPGTDPITDPITDPVAYQHTDTDHSPHISVTNGNTNSDLAPYQ</sequence>